<name>A0A6M4MDD3_9ALTE</name>
<reference evidence="2" key="1">
    <citation type="submission" date="2014-12" db="EMBL/GenBank/DDBJ databases">
        <title>Complete genome sequence of a multi-drug resistant Klebsiella pneumoniae.</title>
        <authorList>
            <person name="Hua X."/>
            <person name="Chen Q."/>
            <person name="Li X."/>
            <person name="Feng Y."/>
            <person name="Ruan Z."/>
            <person name="Yu Y."/>
        </authorList>
    </citation>
    <scope>NUCLEOTIDE SEQUENCE [LARGE SCALE GENOMIC DNA]</scope>
    <source>
        <strain evidence="2">5.12</strain>
    </source>
</reference>
<proteinExistence type="predicted"/>
<dbReference type="RefSeq" id="WP_075607677.1">
    <property type="nucleotide sequence ID" value="NZ_CP052766.1"/>
</dbReference>
<protein>
    <recommendedName>
        <fullName evidence="3">DUF4340 domain-containing protein</fullName>
    </recommendedName>
</protein>
<sequence>MARLSQRAMNNVVIFAMLLMIALFNIDAFLPAAKEPAVRPLLMQDDYVLKIEQGDNRLERVGQQWRQTATLPSLPVSPEDQLLAWQKAILVPTAVETATSPYVVVVWLAGNANGNVFAFYPTDEKVLVKHDDQWFTLKPSSLLYTMLPWNPELATYE</sequence>
<reference evidence="1 2" key="2">
    <citation type="submission" date="2020-04" db="EMBL/GenBank/DDBJ databases">
        <title>Complete genome sequence of Alteromonas pelagimontana 5.12T.</title>
        <authorList>
            <person name="Sinha R.K."/>
            <person name="Krishnan K.P."/>
            <person name="Kurian J.P."/>
        </authorList>
    </citation>
    <scope>NUCLEOTIDE SEQUENCE [LARGE SCALE GENOMIC DNA]</scope>
    <source>
        <strain evidence="1 2">5.12</strain>
    </source>
</reference>
<dbReference type="KEGG" id="apel:CA267_009685"/>
<evidence type="ECO:0008006" key="3">
    <source>
        <dbReference type="Google" id="ProtNLM"/>
    </source>
</evidence>
<organism evidence="1 2">
    <name type="scientific">Alteromonas pelagimontana</name>
    <dbReference type="NCBI Taxonomy" id="1858656"/>
    <lineage>
        <taxon>Bacteria</taxon>
        <taxon>Pseudomonadati</taxon>
        <taxon>Pseudomonadota</taxon>
        <taxon>Gammaproteobacteria</taxon>
        <taxon>Alteromonadales</taxon>
        <taxon>Alteromonadaceae</taxon>
        <taxon>Alteromonas/Salinimonas group</taxon>
        <taxon>Alteromonas</taxon>
    </lineage>
</organism>
<accession>A0A6M4MDD3</accession>
<evidence type="ECO:0000313" key="2">
    <source>
        <dbReference type="Proteomes" id="UP000219285"/>
    </source>
</evidence>
<dbReference type="EMBL" id="CP052766">
    <property type="protein sequence ID" value="QJR81027.1"/>
    <property type="molecule type" value="Genomic_DNA"/>
</dbReference>
<keyword evidence="2" id="KW-1185">Reference proteome</keyword>
<dbReference type="AlphaFoldDB" id="A0A6M4MDD3"/>
<gene>
    <name evidence="1" type="ORF">CA267_009685</name>
</gene>
<dbReference type="OrthoDB" id="5587008at2"/>
<evidence type="ECO:0000313" key="1">
    <source>
        <dbReference type="EMBL" id="QJR81027.1"/>
    </source>
</evidence>
<dbReference type="Proteomes" id="UP000219285">
    <property type="component" value="Chromosome"/>
</dbReference>